<dbReference type="OrthoDB" id="9763909at2"/>
<dbReference type="SUPFAM" id="SSF48452">
    <property type="entry name" value="TPR-like"/>
    <property type="match status" value="1"/>
</dbReference>
<organism evidence="2 3">
    <name type="scientific">Roseobacter denitrificans (strain ATCC 33942 / OCh 114)</name>
    <name type="common">Erythrobacter sp. (strain OCh 114)</name>
    <name type="synonym">Roseobacter denitrificans</name>
    <dbReference type="NCBI Taxonomy" id="375451"/>
    <lineage>
        <taxon>Bacteria</taxon>
        <taxon>Pseudomonadati</taxon>
        <taxon>Pseudomonadota</taxon>
        <taxon>Alphaproteobacteria</taxon>
        <taxon>Rhodobacterales</taxon>
        <taxon>Roseobacteraceae</taxon>
        <taxon>Roseobacter</taxon>
    </lineage>
</organism>
<keyword evidence="1" id="KW-0131">Cell cycle</keyword>
<evidence type="ECO:0000256" key="1">
    <source>
        <dbReference type="HAMAP-Rule" id="MF_02066"/>
    </source>
</evidence>
<accession>Q167Z4</accession>
<comment type="subcellular location">
    <subcellularLocation>
        <location evidence="1">Periplasm</location>
    </subcellularLocation>
</comment>
<evidence type="ECO:0000313" key="2">
    <source>
        <dbReference type="EMBL" id="ABG31699.1"/>
    </source>
</evidence>
<name>Q167Z4_ROSDO</name>
<dbReference type="HAMAP" id="MF_02066">
    <property type="entry name" value="CpoB"/>
    <property type="match status" value="1"/>
</dbReference>
<dbReference type="AlphaFoldDB" id="Q167Z4"/>
<feature type="chain" id="PRO_5009992455" description="Cell division coordinator CpoB" evidence="1">
    <location>
        <begin position="21"/>
        <end position="281"/>
    </location>
</feature>
<keyword evidence="1" id="KW-0574">Periplasm</keyword>
<dbReference type="InterPro" id="IPR011990">
    <property type="entry name" value="TPR-like_helical_dom_sf"/>
</dbReference>
<keyword evidence="1" id="KW-0732">Signal</keyword>
<dbReference type="STRING" id="375451.RD1_2099"/>
<comment type="function">
    <text evidence="1">Mediates coordination of peptidoglycan synthesis and outer membrane constriction during cell division.</text>
</comment>
<proteinExistence type="inferred from homology"/>
<dbReference type="HOGENOM" id="CLU_997073_0_0_5"/>
<reference evidence="2 3" key="1">
    <citation type="journal article" date="2007" name="J. Bacteriol.">
        <title>The complete genome sequence of Roseobacter denitrificans reveals a mixotrophic rather than photosynthetic metabolism.</title>
        <authorList>
            <person name="Swingley W.D."/>
            <person name="Sadekar S."/>
            <person name="Mastrian S.D."/>
            <person name="Matthies H.J."/>
            <person name="Hao J."/>
            <person name="Ramos H."/>
            <person name="Acharya C.R."/>
            <person name="Conrad A.L."/>
            <person name="Taylor H.L."/>
            <person name="Dejesa L.C."/>
            <person name="Shah M.K."/>
            <person name="O'huallachain M.E."/>
            <person name="Lince M.T."/>
            <person name="Blankenship R.E."/>
            <person name="Beatty J.T."/>
            <person name="Touchman J.W."/>
        </authorList>
    </citation>
    <scope>NUCLEOTIDE SEQUENCE [LARGE SCALE GENOMIC DNA]</scope>
    <source>
        <strain evidence="3">ATCC 33942 / OCh 114</strain>
    </source>
</reference>
<gene>
    <name evidence="1" type="primary">cpoB</name>
    <name evidence="2" type="ordered locus">RD1_2099</name>
</gene>
<dbReference type="Gene3D" id="1.25.40.10">
    <property type="entry name" value="Tetratricopeptide repeat domain"/>
    <property type="match status" value="1"/>
</dbReference>
<comment type="similarity">
    <text evidence="1">Belongs to the CpoB family.</text>
</comment>
<keyword evidence="3" id="KW-1185">Reference proteome</keyword>
<dbReference type="KEGG" id="rde:RD1_2099"/>
<dbReference type="EMBL" id="CP000362">
    <property type="protein sequence ID" value="ABG31699.1"/>
    <property type="molecule type" value="Genomic_DNA"/>
</dbReference>
<dbReference type="InterPro" id="IPR034706">
    <property type="entry name" value="CpoB"/>
</dbReference>
<sequence length="281" mass="29218" precursor="true">MRFFVICAAALLLAPLPAAAQDDQTLADIRQELTVLYVEMQRLKRELSTTGGPSVVVGGDTVLERLSVMEGEMQRLTSKTEELEFRVNRIVEDGTNRIGDLEFRLVELEGGDISTLGETTTLGGDTGASVPATGGTAALQPPAASAGVTGGGQLAVGEEDDFKKAQAALAQGNYQSAADQFAAFSMNYPGGPLAAGADLGRGEALEGLGRTREAARAYLDSFSAEPTGQVAPQALFRLGRSLGALNQVAEACVTLAEVGIRFAGDPAVAQAEEARRALACQ</sequence>
<dbReference type="GO" id="GO:0043093">
    <property type="term" value="P:FtsZ-dependent cytokinesis"/>
    <property type="evidence" value="ECO:0007669"/>
    <property type="project" value="UniProtKB-UniRule"/>
</dbReference>
<dbReference type="eggNOG" id="COG1729">
    <property type="taxonomic scope" value="Bacteria"/>
</dbReference>
<dbReference type="NCBIfam" id="TIGR02795">
    <property type="entry name" value="tol_pal_ybgF"/>
    <property type="match status" value="1"/>
</dbReference>
<feature type="signal peptide" evidence="1">
    <location>
        <begin position="1"/>
        <end position="20"/>
    </location>
</feature>
<keyword evidence="1" id="KW-0132">Cell division</keyword>
<evidence type="ECO:0000313" key="3">
    <source>
        <dbReference type="Proteomes" id="UP000007029"/>
    </source>
</evidence>
<dbReference type="InterPro" id="IPR014162">
    <property type="entry name" value="CpoB_C"/>
</dbReference>
<protein>
    <recommendedName>
        <fullName evidence="1">Cell division coordinator CpoB</fullName>
    </recommendedName>
</protein>
<dbReference type="GO" id="GO:0030288">
    <property type="term" value="C:outer membrane-bounded periplasmic space"/>
    <property type="evidence" value="ECO:0007669"/>
    <property type="project" value="UniProtKB-UniRule"/>
</dbReference>
<dbReference type="RefSeq" id="WP_011568316.1">
    <property type="nucleotide sequence ID" value="NC_008209.1"/>
</dbReference>
<dbReference type="Proteomes" id="UP000007029">
    <property type="component" value="Chromosome"/>
</dbReference>